<evidence type="ECO:0000313" key="2">
    <source>
        <dbReference type="EMBL" id="SNT12563.1"/>
    </source>
</evidence>
<dbReference type="RefSeq" id="WP_089285225.1">
    <property type="nucleotide sequence ID" value="NZ_FZOJ01000042.1"/>
</dbReference>
<proteinExistence type="predicted"/>
<keyword evidence="1" id="KW-0812">Transmembrane</keyword>
<organism evidence="2 3">
    <name type="scientific">Anaerovirgula multivorans</name>
    <dbReference type="NCBI Taxonomy" id="312168"/>
    <lineage>
        <taxon>Bacteria</taxon>
        <taxon>Bacillati</taxon>
        <taxon>Bacillota</taxon>
        <taxon>Clostridia</taxon>
        <taxon>Peptostreptococcales</taxon>
        <taxon>Natronincolaceae</taxon>
        <taxon>Anaerovirgula</taxon>
    </lineage>
</organism>
<dbReference type="Proteomes" id="UP000198304">
    <property type="component" value="Unassembled WGS sequence"/>
</dbReference>
<feature type="transmembrane region" description="Helical" evidence="1">
    <location>
        <begin position="56"/>
        <end position="72"/>
    </location>
</feature>
<reference evidence="2 3" key="1">
    <citation type="submission" date="2017-06" db="EMBL/GenBank/DDBJ databases">
        <authorList>
            <person name="Kim H.J."/>
            <person name="Triplett B.A."/>
        </authorList>
    </citation>
    <scope>NUCLEOTIDE SEQUENCE [LARGE SCALE GENOMIC DNA]</scope>
    <source>
        <strain evidence="2 3">SCA</strain>
    </source>
</reference>
<accession>A0A239K4J2</accession>
<keyword evidence="3" id="KW-1185">Reference proteome</keyword>
<dbReference type="EMBL" id="FZOJ01000042">
    <property type="protein sequence ID" value="SNT12563.1"/>
    <property type="molecule type" value="Genomic_DNA"/>
</dbReference>
<keyword evidence="1" id="KW-1133">Transmembrane helix</keyword>
<gene>
    <name evidence="2" type="ORF">SAMN05446037_104226</name>
</gene>
<dbReference type="OrthoDB" id="5503441at2"/>
<name>A0A239K4J2_9FIRM</name>
<dbReference type="AlphaFoldDB" id="A0A239K4J2"/>
<keyword evidence="1" id="KW-0472">Membrane</keyword>
<evidence type="ECO:0000256" key="1">
    <source>
        <dbReference type="SAM" id="Phobius"/>
    </source>
</evidence>
<sequence>MNLDIFSAAALLAGGATFKKATIKNAFIGLILFHTLFIVSPLAGQNLFKNPALGEYFRSFIAYGTIIFALMMNMKHEKSRRTVVKADTNV</sequence>
<protein>
    <submittedName>
        <fullName evidence="2">Uncharacterized protein</fullName>
    </submittedName>
</protein>
<feature type="transmembrane region" description="Helical" evidence="1">
    <location>
        <begin position="26"/>
        <end position="44"/>
    </location>
</feature>
<evidence type="ECO:0000313" key="3">
    <source>
        <dbReference type="Proteomes" id="UP000198304"/>
    </source>
</evidence>